<gene>
    <name evidence="2" type="ORF">KTJ72_01425</name>
</gene>
<reference evidence="2 3" key="1">
    <citation type="submission" date="2021-06" db="EMBL/GenBank/DDBJ databases">
        <title>Draft genome sequence of a glucan synthesizing Apilactobacillus waqareii isolate HBW1.</title>
        <authorList>
            <person name="Anwar M.A."/>
        </authorList>
    </citation>
    <scope>NUCLEOTIDE SEQUENCE [LARGE SCALE GENOMIC DNA]</scope>
    <source>
        <strain evidence="2 3">HBW1</strain>
    </source>
</reference>
<dbReference type="InterPro" id="IPR057744">
    <property type="entry name" value="OTAase-like"/>
</dbReference>
<organism evidence="2 3">
    <name type="scientific">Apilactobacillus waqarii</name>
    <dbReference type="NCBI Taxonomy" id="2851006"/>
    <lineage>
        <taxon>Bacteria</taxon>
        <taxon>Bacillati</taxon>
        <taxon>Bacillota</taxon>
        <taxon>Bacilli</taxon>
        <taxon>Lactobacillales</taxon>
        <taxon>Lactobacillaceae</taxon>
        <taxon>Apilactobacillus</taxon>
    </lineage>
</organism>
<proteinExistence type="predicted"/>
<feature type="domain" description="Amidohydrolase-related" evidence="1">
    <location>
        <begin position="56"/>
        <end position="382"/>
    </location>
</feature>
<evidence type="ECO:0000313" key="2">
    <source>
        <dbReference type="EMBL" id="MBV0914562.1"/>
    </source>
</evidence>
<accession>A0ABS6M2Z0</accession>
<dbReference type="Pfam" id="PF01979">
    <property type="entry name" value="Amidohydro_1"/>
    <property type="match status" value="1"/>
</dbReference>
<evidence type="ECO:0000313" key="3">
    <source>
        <dbReference type="Proteomes" id="UP000751196"/>
    </source>
</evidence>
<name>A0ABS6M2Z0_9LACO</name>
<dbReference type="InterPro" id="IPR051781">
    <property type="entry name" value="Metallo-dep_Hydrolase"/>
</dbReference>
<dbReference type="RefSeq" id="WP_217303951.1">
    <property type="nucleotide sequence ID" value="NZ_JAHQYH010000002.1"/>
</dbReference>
<dbReference type="Proteomes" id="UP000751196">
    <property type="component" value="Unassembled WGS sequence"/>
</dbReference>
<keyword evidence="3" id="KW-1185">Reference proteome</keyword>
<dbReference type="PANTHER" id="PTHR43135:SF3">
    <property type="entry name" value="ALPHA-D-RIBOSE 1-METHYLPHOSPHONATE 5-TRIPHOSPHATE DIPHOSPHATASE"/>
    <property type="match status" value="1"/>
</dbReference>
<evidence type="ECO:0000259" key="1">
    <source>
        <dbReference type="Pfam" id="PF01979"/>
    </source>
</evidence>
<comment type="caution">
    <text evidence="2">The sequence shown here is derived from an EMBL/GenBank/DDBJ whole genome shotgun (WGS) entry which is preliminary data.</text>
</comment>
<dbReference type="InterPro" id="IPR006680">
    <property type="entry name" value="Amidohydro-rel"/>
</dbReference>
<sequence length="395" mass="43333">MSKTLYTNFNLFNGFEDKTYPNTSMLVDEDTGKFLAFGEDATKQDSDKQVDLKGQFVMPGLVNCHTHITLDSDTADGNPDADQTTATVRAVDSLRALLKSGVTYVRECGSLYGLDATLAKLQRENKLTKVPEMMASGRALTMTGGHGDAPHSGVTVDSPDEMRKAVRNNFKNGAQCTKVMATGGVMSPGDYMDEAQLTLEELKVAVYESHNKHAVVAAHAEGNPGIMNAIKAGVDSVEHGFYVNDEEIALMKEHNTYLTPTLVSAWCIAEYGKDTLPKWELNKLLKALNDIYKNVRHAKESGVKVTLGTDAGTPYNDFSKTPVEFQLMVEKEGFTNFEALSTSRHSAELMHLDDYGTLEAGKYADFLVLEDDPLADVKAVQQVDKSVYKLGQKVY</sequence>
<dbReference type="PANTHER" id="PTHR43135">
    <property type="entry name" value="ALPHA-D-RIBOSE 1-METHYLPHOSPHONATE 5-TRIPHOSPHATE DIPHOSPHATASE"/>
    <property type="match status" value="1"/>
</dbReference>
<protein>
    <submittedName>
        <fullName evidence="2">Amidohydrolase family protein</fullName>
    </submittedName>
</protein>
<dbReference type="CDD" id="cd01299">
    <property type="entry name" value="Met_dep_hydrolase_A"/>
    <property type="match status" value="1"/>
</dbReference>
<dbReference type="EMBL" id="JAHQYH010000002">
    <property type="protein sequence ID" value="MBV0914562.1"/>
    <property type="molecule type" value="Genomic_DNA"/>
</dbReference>